<feature type="signal peptide" evidence="1">
    <location>
        <begin position="1"/>
        <end position="23"/>
    </location>
</feature>
<dbReference type="CDD" id="cd00865">
    <property type="entry name" value="PEBP_bact_arch"/>
    <property type="match status" value="1"/>
</dbReference>
<evidence type="ECO:0000256" key="1">
    <source>
        <dbReference type="SAM" id="SignalP"/>
    </source>
</evidence>
<reference evidence="2 3" key="1">
    <citation type="journal article" date="2018" name="Genome Announc.">
        <title>Genome Sequence of Geothermobacter sp. HR-1 Iron Reducer from the Loihi Seamount.</title>
        <authorList>
            <person name="Smith H."/>
            <person name="Abuyen K."/>
            <person name="Tremblay J."/>
            <person name="Savalia P."/>
            <person name="Perez-Rodriguez I."/>
            <person name="Emerson D."/>
            <person name="Tully B."/>
            <person name="Amend J."/>
        </authorList>
    </citation>
    <scope>NUCLEOTIDE SEQUENCE [LARGE SCALE GENOMIC DNA]</scope>
    <source>
        <strain evidence="2 3">HR-1</strain>
    </source>
</reference>
<dbReference type="Gene3D" id="3.90.280.10">
    <property type="entry name" value="PEBP-like"/>
    <property type="match status" value="1"/>
</dbReference>
<dbReference type="NCBIfam" id="TIGR00481">
    <property type="entry name" value="YbhB/YbcL family Raf kinase inhibitor-like protein"/>
    <property type="match status" value="1"/>
</dbReference>
<protein>
    <submittedName>
        <fullName evidence="2">YbhB/YbcL family Raf kinase inhibitor-like protein</fullName>
    </submittedName>
</protein>
<dbReference type="AlphaFoldDB" id="A0A2K2HDW7"/>
<name>A0A2K2HDW7_9BACT</name>
<dbReference type="OrthoDB" id="9797506at2"/>
<dbReference type="SUPFAM" id="SSF49777">
    <property type="entry name" value="PEBP-like"/>
    <property type="match status" value="1"/>
</dbReference>
<comment type="caution">
    <text evidence="2">The sequence shown here is derived from an EMBL/GenBank/DDBJ whole genome shotgun (WGS) entry which is preliminary data.</text>
</comment>
<sequence>MNGSVRFCCTLILFLILGATANALELRSAAFADQAAIPGVYTCTGENISPPLSWTGVPTAAESLVLTLTDPDAPAGTWVHWLLYNLAPRLPGLPEKLTKLPPGSDSGRNSWGVTGYGGPCPPSGTHRYIFRLFALDRRLDFSRPPGAEQLRRAMRGHILERAELLGRYHK</sequence>
<dbReference type="InterPro" id="IPR008914">
    <property type="entry name" value="PEBP"/>
</dbReference>
<dbReference type="Pfam" id="PF01161">
    <property type="entry name" value="PBP"/>
    <property type="match status" value="1"/>
</dbReference>
<proteinExistence type="predicted"/>
<gene>
    <name evidence="2" type="ORF">C2E25_02535</name>
</gene>
<accession>A0A2K2HDW7</accession>
<dbReference type="EMBL" id="PPFX01000003">
    <property type="protein sequence ID" value="PNU21449.1"/>
    <property type="molecule type" value="Genomic_DNA"/>
</dbReference>
<dbReference type="PANTHER" id="PTHR30289:SF1">
    <property type="entry name" value="PEBP (PHOSPHATIDYLETHANOLAMINE-BINDING PROTEIN) FAMILY PROTEIN"/>
    <property type="match status" value="1"/>
</dbReference>
<organism evidence="2 3">
    <name type="scientific">Geothermobacter hydrogeniphilus</name>
    <dbReference type="NCBI Taxonomy" id="1969733"/>
    <lineage>
        <taxon>Bacteria</taxon>
        <taxon>Pseudomonadati</taxon>
        <taxon>Thermodesulfobacteriota</taxon>
        <taxon>Desulfuromonadia</taxon>
        <taxon>Desulfuromonadales</taxon>
        <taxon>Geothermobacteraceae</taxon>
        <taxon>Geothermobacter</taxon>
    </lineage>
</organism>
<evidence type="ECO:0000313" key="3">
    <source>
        <dbReference type="Proteomes" id="UP000236340"/>
    </source>
</evidence>
<dbReference type="InterPro" id="IPR005247">
    <property type="entry name" value="YbhB_YbcL/LppC-like"/>
</dbReference>
<evidence type="ECO:0000313" key="2">
    <source>
        <dbReference type="EMBL" id="PNU21449.1"/>
    </source>
</evidence>
<dbReference type="RefSeq" id="WP_103114220.1">
    <property type="nucleotide sequence ID" value="NZ_PPFX01000003.1"/>
</dbReference>
<dbReference type="Proteomes" id="UP000236340">
    <property type="component" value="Unassembled WGS sequence"/>
</dbReference>
<keyword evidence="1" id="KW-0732">Signal</keyword>
<dbReference type="PANTHER" id="PTHR30289">
    <property type="entry name" value="UNCHARACTERIZED PROTEIN YBCL-RELATED"/>
    <property type="match status" value="1"/>
</dbReference>
<feature type="chain" id="PRO_5014325299" evidence="1">
    <location>
        <begin position="24"/>
        <end position="170"/>
    </location>
</feature>
<dbReference type="InterPro" id="IPR036610">
    <property type="entry name" value="PEBP-like_sf"/>
</dbReference>